<comment type="subcellular location">
    <subcellularLocation>
        <location evidence="1">Membrane</location>
        <topology evidence="1">Multi-pass membrane protein</topology>
    </subcellularLocation>
</comment>
<feature type="transmembrane region" description="Helical" evidence="7">
    <location>
        <begin position="234"/>
        <end position="259"/>
    </location>
</feature>
<dbReference type="RefSeq" id="WP_313982932.1">
    <property type="nucleotide sequence ID" value="NZ_JASJOS010000010.1"/>
</dbReference>
<feature type="transmembrane region" description="Helical" evidence="7">
    <location>
        <begin position="6"/>
        <end position="27"/>
    </location>
</feature>
<feature type="transmembrane region" description="Helical" evidence="7">
    <location>
        <begin position="39"/>
        <end position="57"/>
    </location>
</feature>
<dbReference type="Proteomes" id="UP001241110">
    <property type="component" value="Unassembled WGS sequence"/>
</dbReference>
<feature type="region of interest" description="Disordered" evidence="6">
    <location>
        <begin position="350"/>
        <end position="372"/>
    </location>
</feature>
<reference evidence="8" key="1">
    <citation type="submission" date="2023-05" db="EMBL/GenBank/DDBJ databases">
        <authorList>
            <person name="Zhang X."/>
        </authorList>
    </citation>
    <scope>NUCLEOTIDE SEQUENCE</scope>
    <source>
        <strain evidence="8">YF14B1</strain>
    </source>
</reference>
<dbReference type="GO" id="GO:0016020">
    <property type="term" value="C:membrane"/>
    <property type="evidence" value="ECO:0007669"/>
    <property type="project" value="UniProtKB-SubCell"/>
</dbReference>
<gene>
    <name evidence="8" type="ORF">QNI16_22355</name>
</gene>
<sequence>MISNEVTFFLLFNAFIIGMLLLDLGVFSRKSHIVSFKEAGAWSAVWVMFALAFYVFLNNYGYLIHDIDTNAKLVSIKEKYSEHVKFSTTDFELNKRLYMDNMSLEFITGYLMEYALSVDNIFVMLLIFSSFNVKEIYYKKVLFWGILGAIVMRFTFIFLGSSLIQKADWVLYVFGGFLVFTGIRMFINRNEDEQIEPHNHPVVKFASKYFSVTPNFVGNHFFVRRDHKLTLTPLFLVVLIIEFTDLIFAVDSVPAVFSITKDPYIVYFSNIFAIMGLRSMFFFLTNIMHLFHYLKVGLSFLMLYIGGKMLAHHYLEEIGFKTQYSLYIILAILVISIGASLLFPQKKDKIKDKEEPPQNSPETKDESWMENY</sequence>
<proteinExistence type="inferred from homology"/>
<feature type="transmembrane region" description="Helical" evidence="7">
    <location>
        <begin position="141"/>
        <end position="163"/>
    </location>
</feature>
<protein>
    <submittedName>
        <fullName evidence="8">TerC family protein</fullName>
    </submittedName>
</protein>
<evidence type="ECO:0000313" key="8">
    <source>
        <dbReference type="EMBL" id="MDJ1483257.1"/>
    </source>
</evidence>
<name>A0AAE3U926_9BACT</name>
<evidence type="ECO:0000256" key="7">
    <source>
        <dbReference type="SAM" id="Phobius"/>
    </source>
</evidence>
<keyword evidence="4 7" id="KW-1133">Transmembrane helix</keyword>
<keyword evidence="5 7" id="KW-0472">Membrane</keyword>
<evidence type="ECO:0000256" key="1">
    <source>
        <dbReference type="ARBA" id="ARBA00004141"/>
    </source>
</evidence>
<dbReference type="InterPro" id="IPR005496">
    <property type="entry name" value="Integral_membrane_TerC"/>
</dbReference>
<dbReference type="Pfam" id="PF03741">
    <property type="entry name" value="TerC"/>
    <property type="match status" value="1"/>
</dbReference>
<comment type="caution">
    <text evidence="8">The sequence shown here is derived from an EMBL/GenBank/DDBJ whole genome shotgun (WGS) entry which is preliminary data.</text>
</comment>
<feature type="transmembrane region" description="Helical" evidence="7">
    <location>
        <begin position="326"/>
        <end position="343"/>
    </location>
</feature>
<evidence type="ECO:0000256" key="2">
    <source>
        <dbReference type="ARBA" id="ARBA00007511"/>
    </source>
</evidence>
<dbReference type="PANTHER" id="PTHR30238">
    <property type="entry name" value="MEMBRANE BOUND PREDICTED REDOX MODULATOR"/>
    <property type="match status" value="1"/>
</dbReference>
<dbReference type="PANTHER" id="PTHR30238:SF0">
    <property type="entry name" value="THYLAKOID MEMBRANE PROTEIN TERC, CHLOROPLASTIC"/>
    <property type="match status" value="1"/>
</dbReference>
<dbReference type="EMBL" id="JASJOS010000010">
    <property type="protein sequence ID" value="MDJ1483257.1"/>
    <property type="molecule type" value="Genomic_DNA"/>
</dbReference>
<evidence type="ECO:0000256" key="4">
    <source>
        <dbReference type="ARBA" id="ARBA00022989"/>
    </source>
</evidence>
<evidence type="ECO:0000256" key="3">
    <source>
        <dbReference type="ARBA" id="ARBA00022692"/>
    </source>
</evidence>
<comment type="similarity">
    <text evidence="2">Belongs to the TerC family.</text>
</comment>
<keyword evidence="3 7" id="KW-0812">Transmembrane</keyword>
<feature type="transmembrane region" description="Helical" evidence="7">
    <location>
        <begin position="169"/>
        <end position="187"/>
    </location>
</feature>
<feature type="transmembrane region" description="Helical" evidence="7">
    <location>
        <begin position="296"/>
        <end position="314"/>
    </location>
</feature>
<feature type="transmembrane region" description="Helical" evidence="7">
    <location>
        <begin position="107"/>
        <end position="129"/>
    </location>
</feature>
<feature type="transmembrane region" description="Helical" evidence="7">
    <location>
        <begin position="265"/>
        <end position="284"/>
    </location>
</feature>
<organism evidence="8 9">
    <name type="scientific">Xanthocytophaga flava</name>
    <dbReference type="NCBI Taxonomy" id="3048013"/>
    <lineage>
        <taxon>Bacteria</taxon>
        <taxon>Pseudomonadati</taxon>
        <taxon>Bacteroidota</taxon>
        <taxon>Cytophagia</taxon>
        <taxon>Cytophagales</taxon>
        <taxon>Rhodocytophagaceae</taxon>
        <taxon>Xanthocytophaga</taxon>
    </lineage>
</organism>
<accession>A0AAE3U926</accession>
<evidence type="ECO:0000313" key="9">
    <source>
        <dbReference type="Proteomes" id="UP001241110"/>
    </source>
</evidence>
<dbReference type="NCBIfam" id="TIGR03718">
    <property type="entry name" value="R_switched_Alx"/>
    <property type="match status" value="1"/>
</dbReference>
<dbReference type="AlphaFoldDB" id="A0AAE3U926"/>
<evidence type="ECO:0000256" key="6">
    <source>
        <dbReference type="SAM" id="MobiDB-lite"/>
    </source>
</evidence>
<dbReference type="InterPro" id="IPR022369">
    <property type="entry name" value="Integral_membrane_TerC_rswitch"/>
</dbReference>
<evidence type="ECO:0000256" key="5">
    <source>
        <dbReference type="ARBA" id="ARBA00023136"/>
    </source>
</evidence>